<reference evidence="8 9" key="1">
    <citation type="submission" date="2023-12" db="EMBL/GenBank/DDBJ databases">
        <title>the genome sequence of Hyalangium sp. s54d21.</title>
        <authorList>
            <person name="Zhang X."/>
        </authorList>
    </citation>
    <scope>NUCLEOTIDE SEQUENCE [LARGE SCALE GENOMIC DNA]</scope>
    <source>
        <strain evidence="9">s54d21</strain>
    </source>
</reference>
<dbReference type="PROSITE" id="PS51918">
    <property type="entry name" value="RADICAL_SAM"/>
    <property type="match status" value="1"/>
</dbReference>
<keyword evidence="9" id="KW-1185">Reference proteome</keyword>
<keyword evidence="5" id="KW-0408">Iron</keyword>
<name>A0ABU5H7H5_9BACT</name>
<evidence type="ECO:0000256" key="2">
    <source>
        <dbReference type="ARBA" id="ARBA00022485"/>
    </source>
</evidence>
<dbReference type="InterPro" id="IPR058240">
    <property type="entry name" value="rSAM_sf"/>
</dbReference>
<dbReference type="InterPro" id="IPR050377">
    <property type="entry name" value="Radical_SAM_PqqE_MftC-like"/>
</dbReference>
<evidence type="ECO:0000256" key="5">
    <source>
        <dbReference type="ARBA" id="ARBA00023004"/>
    </source>
</evidence>
<comment type="caution">
    <text evidence="8">The sequence shown here is derived from an EMBL/GenBank/DDBJ whole genome shotgun (WGS) entry which is preliminary data.</text>
</comment>
<dbReference type="SFLD" id="SFLDS00029">
    <property type="entry name" value="Radical_SAM"/>
    <property type="match status" value="1"/>
</dbReference>
<dbReference type="InterPro" id="IPR034391">
    <property type="entry name" value="AdoMet-like_SPASM_containing"/>
</dbReference>
<dbReference type="Pfam" id="PF13186">
    <property type="entry name" value="SPASM"/>
    <property type="match status" value="1"/>
</dbReference>
<dbReference type="InterPro" id="IPR013785">
    <property type="entry name" value="Aldolase_TIM"/>
</dbReference>
<dbReference type="EMBL" id="JAXIVS010000006">
    <property type="protein sequence ID" value="MDY7228808.1"/>
    <property type="molecule type" value="Genomic_DNA"/>
</dbReference>
<dbReference type="CDD" id="cd01335">
    <property type="entry name" value="Radical_SAM"/>
    <property type="match status" value="1"/>
</dbReference>
<evidence type="ECO:0000256" key="4">
    <source>
        <dbReference type="ARBA" id="ARBA00022723"/>
    </source>
</evidence>
<dbReference type="CDD" id="cd21109">
    <property type="entry name" value="SPASM"/>
    <property type="match status" value="1"/>
</dbReference>
<keyword evidence="3" id="KW-0949">S-adenosyl-L-methionine</keyword>
<evidence type="ECO:0000259" key="7">
    <source>
        <dbReference type="PROSITE" id="PS51918"/>
    </source>
</evidence>
<evidence type="ECO:0000256" key="6">
    <source>
        <dbReference type="ARBA" id="ARBA00023014"/>
    </source>
</evidence>
<protein>
    <submittedName>
        <fullName evidence="8">Radical SAM protein</fullName>
    </submittedName>
</protein>
<sequence length="442" mass="50201">MPYLRNAEFAGSLLDFPSKIQIQTTNRCNYTCPMCPYPESAGGREGVRLDDALYHRLIKEVREAGRRVKLCLMLQNEPLLDKRFLDLLDEAHRAEDAIASISTVSNGSVLDTAMLDRLMTYERFFLTLSINATDRERYREIHGRDFWDRVHGLLSNWNGPRRRLRLSFVLDSRSVDEARRFQEYWRSLGYWTRFVPINARVDEMTQNARVHEFDESYGHCHYPVDTLNVLADGSVILCCNDWKHLDRYGNLRTQGISEVWNGPQLTRLRKAALEGTLREHPMCKACDYPVRSSQRLRLESMVSQEPAALEGGGAQPHVVHETSLRAPGLSSPLPALVWAVDVPEGEVTLLMPREAADQLPEAVLLELRIGHAGAFNFGALEPVWCPGKVRLEGPAAGTEDAVILRVTLDRSREEFQFLRWYSEDWATRAAPATAAPLLAANR</sequence>
<evidence type="ECO:0000256" key="1">
    <source>
        <dbReference type="ARBA" id="ARBA00001966"/>
    </source>
</evidence>
<dbReference type="SUPFAM" id="SSF102114">
    <property type="entry name" value="Radical SAM enzymes"/>
    <property type="match status" value="1"/>
</dbReference>
<dbReference type="Pfam" id="PF04055">
    <property type="entry name" value="Radical_SAM"/>
    <property type="match status" value="1"/>
</dbReference>
<dbReference type="InterPro" id="IPR007197">
    <property type="entry name" value="rSAM"/>
</dbReference>
<dbReference type="SFLD" id="SFLDG01387">
    <property type="entry name" value="BtrN-like_SPASM_domain_contain"/>
    <property type="match status" value="1"/>
</dbReference>
<feature type="domain" description="Radical SAM core" evidence="7">
    <location>
        <begin position="14"/>
        <end position="223"/>
    </location>
</feature>
<keyword evidence="2" id="KW-0004">4Fe-4S</keyword>
<keyword evidence="6" id="KW-0411">Iron-sulfur</keyword>
<evidence type="ECO:0000313" key="9">
    <source>
        <dbReference type="Proteomes" id="UP001291309"/>
    </source>
</evidence>
<dbReference type="Gene3D" id="3.20.20.70">
    <property type="entry name" value="Aldolase class I"/>
    <property type="match status" value="1"/>
</dbReference>
<dbReference type="PANTHER" id="PTHR11228:SF7">
    <property type="entry name" value="PQQA PEPTIDE CYCLASE"/>
    <property type="match status" value="1"/>
</dbReference>
<dbReference type="PANTHER" id="PTHR11228">
    <property type="entry name" value="RADICAL SAM DOMAIN PROTEIN"/>
    <property type="match status" value="1"/>
</dbReference>
<comment type="cofactor">
    <cofactor evidence="1">
        <name>[4Fe-4S] cluster</name>
        <dbReference type="ChEBI" id="CHEBI:49883"/>
    </cofactor>
</comment>
<gene>
    <name evidence="8" type="ORF">SYV04_20460</name>
</gene>
<dbReference type="Proteomes" id="UP001291309">
    <property type="component" value="Unassembled WGS sequence"/>
</dbReference>
<evidence type="ECO:0000313" key="8">
    <source>
        <dbReference type="EMBL" id="MDY7228808.1"/>
    </source>
</evidence>
<organism evidence="8 9">
    <name type="scientific">Hyalangium rubrum</name>
    <dbReference type="NCBI Taxonomy" id="3103134"/>
    <lineage>
        <taxon>Bacteria</taxon>
        <taxon>Pseudomonadati</taxon>
        <taxon>Myxococcota</taxon>
        <taxon>Myxococcia</taxon>
        <taxon>Myxococcales</taxon>
        <taxon>Cystobacterineae</taxon>
        <taxon>Archangiaceae</taxon>
        <taxon>Hyalangium</taxon>
    </lineage>
</organism>
<proteinExistence type="predicted"/>
<accession>A0ABU5H7H5</accession>
<keyword evidence="4" id="KW-0479">Metal-binding</keyword>
<dbReference type="SFLD" id="SFLDG01067">
    <property type="entry name" value="SPASM/twitch_domain_containing"/>
    <property type="match status" value="1"/>
</dbReference>
<dbReference type="InterPro" id="IPR023885">
    <property type="entry name" value="4Fe4S-binding_SPASM_dom"/>
</dbReference>
<evidence type="ECO:0000256" key="3">
    <source>
        <dbReference type="ARBA" id="ARBA00022691"/>
    </source>
</evidence>
<dbReference type="RefSeq" id="WP_321547524.1">
    <property type="nucleotide sequence ID" value="NZ_JAXIVS010000006.1"/>
</dbReference>